<protein>
    <submittedName>
        <fullName evidence="2">DUF3122 domain-containing protein</fullName>
    </submittedName>
</protein>
<comment type="caution">
    <text evidence="2">The sequence shown here is derived from an EMBL/GenBank/DDBJ whole genome shotgun (WGS) entry which is preliminary data.</text>
</comment>
<gene>
    <name evidence="2" type="ORF">ACE1B6_05300</name>
</gene>
<reference evidence="2 3" key="1">
    <citation type="submission" date="2024-09" db="EMBL/GenBank/DDBJ databases">
        <title>Floridaenema gen nov. (Aerosakkonemataceae, Aerosakkonematales ord. nov., Cyanobacteria) from benthic tropical and subtropical fresh waters, with the description of four new species.</title>
        <authorList>
            <person name="Moretto J.A."/>
            <person name="Berthold D.E."/>
            <person name="Lefler F.W."/>
            <person name="Huang I.-S."/>
            <person name="Laughinghouse H. IV."/>
        </authorList>
    </citation>
    <scope>NUCLEOTIDE SEQUENCE [LARGE SCALE GENOMIC DNA]</scope>
    <source>
        <strain evidence="2 3">BLCC-F154</strain>
    </source>
</reference>
<organism evidence="2 3">
    <name type="scientific">Floridaenema fluviatile BLCC-F154</name>
    <dbReference type="NCBI Taxonomy" id="3153640"/>
    <lineage>
        <taxon>Bacteria</taxon>
        <taxon>Bacillati</taxon>
        <taxon>Cyanobacteriota</taxon>
        <taxon>Cyanophyceae</taxon>
        <taxon>Oscillatoriophycideae</taxon>
        <taxon>Aerosakkonematales</taxon>
        <taxon>Aerosakkonemataceae</taxon>
        <taxon>Floridanema</taxon>
        <taxon>Floridanema fluviatile</taxon>
    </lineage>
</organism>
<keyword evidence="3" id="KW-1185">Reference proteome</keyword>
<dbReference type="RefSeq" id="WP_413256200.1">
    <property type="nucleotide sequence ID" value="NZ_JBHFNS010000019.1"/>
</dbReference>
<feature type="transmembrane region" description="Helical" evidence="1">
    <location>
        <begin position="20"/>
        <end position="41"/>
    </location>
</feature>
<name>A0ABV4Y789_9CYAN</name>
<evidence type="ECO:0000256" key="1">
    <source>
        <dbReference type="SAM" id="Phobius"/>
    </source>
</evidence>
<proteinExistence type="predicted"/>
<dbReference type="EMBL" id="JBHFNS010000019">
    <property type="protein sequence ID" value="MFB2934674.1"/>
    <property type="molecule type" value="Genomic_DNA"/>
</dbReference>
<accession>A0ABV4Y789</accession>
<dbReference type="Pfam" id="PF11320">
    <property type="entry name" value="DUF3122"/>
    <property type="match status" value="1"/>
</dbReference>
<sequence length="186" mass="20772">MSAFKTSDRLILLPESMTQLFPRLILLLGLILVFLGTPVTWVCPPANAVLRQYQAAPGVMQYQSRNSLRDPAGYAWQLVLFKEFPPTQSTQFILRLVGFPGIVDLAHPQSLQINTNTGKLLTATDLFARESPAPNVGQYNVTDVITQLSQNSFLKLTIPLENNNNITLKVPSSVVTEWQWFATEVK</sequence>
<keyword evidence="1" id="KW-0472">Membrane</keyword>
<dbReference type="Proteomes" id="UP001576776">
    <property type="component" value="Unassembled WGS sequence"/>
</dbReference>
<evidence type="ECO:0000313" key="3">
    <source>
        <dbReference type="Proteomes" id="UP001576776"/>
    </source>
</evidence>
<evidence type="ECO:0000313" key="2">
    <source>
        <dbReference type="EMBL" id="MFB2934674.1"/>
    </source>
</evidence>
<keyword evidence="1" id="KW-1133">Transmembrane helix</keyword>
<dbReference type="InterPro" id="IPR021469">
    <property type="entry name" value="DUF3122"/>
</dbReference>
<keyword evidence="1" id="KW-0812">Transmembrane</keyword>